<name>A0A3M6XT16_HORWE</name>
<dbReference type="AlphaFoldDB" id="A0A3M6XT16"/>
<feature type="region of interest" description="Disordered" evidence="1">
    <location>
        <begin position="15"/>
        <end position="38"/>
    </location>
</feature>
<proteinExistence type="predicted"/>
<dbReference type="EMBL" id="QWIL01002529">
    <property type="protein sequence ID" value="RMX93917.1"/>
    <property type="molecule type" value="Genomic_DNA"/>
</dbReference>
<evidence type="ECO:0000313" key="2">
    <source>
        <dbReference type="EMBL" id="RMX93917.1"/>
    </source>
</evidence>
<protein>
    <recommendedName>
        <fullName evidence="4">Ubiquitin-like domain-containing protein</fullName>
    </recommendedName>
</protein>
<comment type="caution">
    <text evidence="2">The sequence shown here is derived from an EMBL/GenBank/DDBJ whole genome shotgun (WGS) entry which is preliminary data.</text>
</comment>
<dbReference type="SUPFAM" id="SSF54236">
    <property type="entry name" value="Ubiquitin-like"/>
    <property type="match status" value="1"/>
</dbReference>
<sequence length="262" mass="28741">MVVLRLRMSTTRSSSSASAESLAPYRTPETSPPFHGYDRPAIRSSWKMGRNTHDEVRPENRTVIIVVKDAHDIDGAGMLFTLGLYAPFKNVFDTFKAHSCTTCRDPERIRFKADGKKLAEEDTPRKIFPSLLHTQSLSIKAFSNTPCLNCPACKESGYPSSSSPAGVVLDGHLPPVSRDDDKTKKSLRLHFQDPNGKVTAISAGFRDPLGEVMRGYARQVGSELGSLLFFFGGERVDGGDTAEEMGMKNRSVIVVHTFCIGG</sequence>
<evidence type="ECO:0000313" key="3">
    <source>
        <dbReference type="Proteomes" id="UP000271337"/>
    </source>
</evidence>
<gene>
    <name evidence="2" type="ORF">D0867_14038</name>
</gene>
<evidence type="ECO:0000256" key="1">
    <source>
        <dbReference type="SAM" id="MobiDB-lite"/>
    </source>
</evidence>
<dbReference type="Gene3D" id="3.10.20.90">
    <property type="entry name" value="Phosphatidylinositol 3-kinase Catalytic Subunit, Chain A, domain 1"/>
    <property type="match status" value="2"/>
</dbReference>
<organism evidence="2 3">
    <name type="scientific">Hortaea werneckii</name>
    <name type="common">Black yeast</name>
    <name type="synonym">Cladosporium werneckii</name>
    <dbReference type="NCBI Taxonomy" id="91943"/>
    <lineage>
        <taxon>Eukaryota</taxon>
        <taxon>Fungi</taxon>
        <taxon>Dikarya</taxon>
        <taxon>Ascomycota</taxon>
        <taxon>Pezizomycotina</taxon>
        <taxon>Dothideomycetes</taxon>
        <taxon>Dothideomycetidae</taxon>
        <taxon>Mycosphaerellales</taxon>
        <taxon>Teratosphaeriaceae</taxon>
        <taxon>Hortaea</taxon>
    </lineage>
</organism>
<dbReference type="VEuPathDB" id="FungiDB:BTJ68_13187"/>
<evidence type="ECO:0008006" key="4">
    <source>
        <dbReference type="Google" id="ProtNLM"/>
    </source>
</evidence>
<accession>A0A3M6XT16</accession>
<dbReference type="InterPro" id="IPR029071">
    <property type="entry name" value="Ubiquitin-like_domsf"/>
</dbReference>
<dbReference type="CDD" id="cd01763">
    <property type="entry name" value="Ubl_SUMO_like"/>
    <property type="match status" value="1"/>
</dbReference>
<dbReference type="Proteomes" id="UP000271337">
    <property type="component" value="Unassembled WGS sequence"/>
</dbReference>
<reference evidence="2 3" key="1">
    <citation type="journal article" date="2018" name="BMC Genomics">
        <title>Genomic evidence for intraspecific hybridization in a clonal and extremely halotolerant yeast.</title>
        <authorList>
            <person name="Gostincar C."/>
            <person name="Stajich J.E."/>
            <person name="Zupancic J."/>
            <person name="Zalar P."/>
            <person name="Gunde-Cimerman N."/>
        </authorList>
    </citation>
    <scope>NUCLEOTIDE SEQUENCE [LARGE SCALE GENOMIC DNA]</scope>
    <source>
        <strain evidence="2 3">EXF-6669</strain>
    </source>
</reference>
<dbReference type="OrthoDB" id="3886771at2759"/>